<name>A0ABQ9K239_9CUCU</name>
<dbReference type="InterPro" id="IPR050645">
    <property type="entry name" value="Histidine_acid_phosphatase"/>
</dbReference>
<dbReference type="EMBL" id="JAPWTJ010000055">
    <property type="protein sequence ID" value="KAJ8983919.1"/>
    <property type="molecule type" value="Genomic_DNA"/>
</dbReference>
<protein>
    <recommendedName>
        <fullName evidence="4">Protein FRA10AC1</fullName>
    </recommendedName>
</protein>
<evidence type="ECO:0000256" key="1">
    <source>
        <dbReference type="SAM" id="MobiDB-lite"/>
    </source>
</evidence>
<dbReference type="PANTHER" id="PTHR11567:SF25">
    <property type="entry name" value="PROTEIN FRA10AC1"/>
    <property type="match status" value="1"/>
</dbReference>
<evidence type="ECO:0008006" key="4">
    <source>
        <dbReference type="Google" id="ProtNLM"/>
    </source>
</evidence>
<feature type="region of interest" description="Disordered" evidence="1">
    <location>
        <begin position="241"/>
        <end position="279"/>
    </location>
</feature>
<evidence type="ECO:0000313" key="2">
    <source>
        <dbReference type="EMBL" id="KAJ8983919.1"/>
    </source>
</evidence>
<dbReference type="Pfam" id="PF09725">
    <property type="entry name" value="Fra10Ac1"/>
    <property type="match status" value="1"/>
</dbReference>
<proteinExistence type="predicted"/>
<sequence length="314" mass="36219">MQDMPRPGDHTGDAVCRTHKFRPCILRNPVQDTWQPYFRYHQPPDYDCSSRYIHLYYPIVTCISISCRIERSESGAAAGVMRQMRDKMTKGGQKSKVRNLAIQHYSGEIPQRIETTIMSLRKIINSSGTTMKPPTHGNYSLQSGIMTNFFKEYCIGDLSLYKENKIALRWRTEKEVVAGKGQFTCGNKRCGKNEELRTWEVNFAYVEHDEKKNALVKIRLCPDCSQKLNYYSKKLEVKRLHKKTHKPKSKNSENDGSSSSKVLESTETGEKAEAVDITELDMVIPSDSPWETNRAIETKSREEEMEEYLQDLLL</sequence>
<organism evidence="2 3">
    <name type="scientific">Molorchus minor</name>
    <dbReference type="NCBI Taxonomy" id="1323400"/>
    <lineage>
        <taxon>Eukaryota</taxon>
        <taxon>Metazoa</taxon>
        <taxon>Ecdysozoa</taxon>
        <taxon>Arthropoda</taxon>
        <taxon>Hexapoda</taxon>
        <taxon>Insecta</taxon>
        <taxon>Pterygota</taxon>
        <taxon>Neoptera</taxon>
        <taxon>Endopterygota</taxon>
        <taxon>Coleoptera</taxon>
        <taxon>Polyphaga</taxon>
        <taxon>Cucujiformia</taxon>
        <taxon>Chrysomeloidea</taxon>
        <taxon>Cerambycidae</taxon>
        <taxon>Lamiinae</taxon>
        <taxon>Monochamini</taxon>
        <taxon>Molorchus</taxon>
    </lineage>
</organism>
<keyword evidence="3" id="KW-1185">Reference proteome</keyword>
<evidence type="ECO:0000313" key="3">
    <source>
        <dbReference type="Proteomes" id="UP001162164"/>
    </source>
</evidence>
<accession>A0ABQ9K239</accession>
<dbReference type="Proteomes" id="UP001162164">
    <property type="component" value="Unassembled WGS sequence"/>
</dbReference>
<dbReference type="PANTHER" id="PTHR11567">
    <property type="entry name" value="ACID PHOSPHATASE-RELATED"/>
    <property type="match status" value="1"/>
</dbReference>
<gene>
    <name evidence="2" type="ORF">NQ317_006723</name>
</gene>
<reference evidence="2" key="1">
    <citation type="journal article" date="2023" name="Insect Mol. Biol.">
        <title>Genome sequencing provides insights into the evolution of gene families encoding plant cell wall-degrading enzymes in longhorned beetles.</title>
        <authorList>
            <person name="Shin N.R."/>
            <person name="Okamura Y."/>
            <person name="Kirsch R."/>
            <person name="Pauchet Y."/>
        </authorList>
    </citation>
    <scope>NUCLEOTIDE SEQUENCE</scope>
    <source>
        <strain evidence="2">MMC_N1</strain>
    </source>
</reference>
<dbReference type="InterPro" id="IPR019129">
    <property type="entry name" value="Folate-sensitive_fs_Fra10Ac1"/>
</dbReference>
<comment type="caution">
    <text evidence="2">The sequence shown here is derived from an EMBL/GenBank/DDBJ whole genome shotgun (WGS) entry which is preliminary data.</text>
</comment>